<name>A0A4R1L5Y2_9BACT</name>
<organism evidence="11 12">
    <name type="scientific">Acidipila rosea</name>
    <dbReference type="NCBI Taxonomy" id="768535"/>
    <lineage>
        <taxon>Bacteria</taxon>
        <taxon>Pseudomonadati</taxon>
        <taxon>Acidobacteriota</taxon>
        <taxon>Terriglobia</taxon>
        <taxon>Terriglobales</taxon>
        <taxon>Acidobacteriaceae</taxon>
        <taxon>Acidipila</taxon>
    </lineage>
</organism>
<keyword evidence="4" id="KW-0479">Metal-binding</keyword>
<dbReference type="GO" id="GO:0006166">
    <property type="term" value="P:purine ribonucleoside salvage"/>
    <property type="evidence" value="ECO:0007669"/>
    <property type="project" value="TreeGrafter"/>
</dbReference>
<dbReference type="Pfam" id="PF00408">
    <property type="entry name" value="PGM_PMM_IV"/>
    <property type="match status" value="1"/>
</dbReference>
<dbReference type="Pfam" id="PF02878">
    <property type="entry name" value="PGM_PMM_I"/>
    <property type="match status" value="1"/>
</dbReference>
<reference evidence="11 12" key="1">
    <citation type="submission" date="2019-03" db="EMBL/GenBank/DDBJ databases">
        <title>Genomic Encyclopedia of Type Strains, Phase IV (KMG-IV): sequencing the most valuable type-strain genomes for metagenomic binning, comparative biology and taxonomic classification.</title>
        <authorList>
            <person name="Goeker M."/>
        </authorList>
    </citation>
    <scope>NUCLEOTIDE SEQUENCE [LARGE SCALE GENOMIC DNA]</scope>
    <source>
        <strain evidence="11 12">DSM 103428</strain>
    </source>
</reference>
<evidence type="ECO:0000256" key="5">
    <source>
        <dbReference type="ARBA" id="ARBA00022842"/>
    </source>
</evidence>
<dbReference type="EMBL" id="SMGK01000002">
    <property type="protein sequence ID" value="TCK73568.1"/>
    <property type="molecule type" value="Genomic_DNA"/>
</dbReference>
<dbReference type="InterPro" id="IPR036900">
    <property type="entry name" value="A-D-PHexomutase_C_sf"/>
</dbReference>
<dbReference type="Proteomes" id="UP000295210">
    <property type="component" value="Unassembled WGS sequence"/>
</dbReference>
<comment type="similarity">
    <text evidence="2">Belongs to the phosphohexose mutase family.</text>
</comment>
<comment type="caution">
    <text evidence="11">The sequence shown here is derived from an EMBL/GenBank/DDBJ whole genome shotgun (WGS) entry which is preliminary data.</text>
</comment>
<gene>
    <name evidence="11" type="ORF">C7378_1181</name>
</gene>
<dbReference type="InterPro" id="IPR005846">
    <property type="entry name" value="A-D-PHexomutase_a/b/a-III"/>
</dbReference>
<keyword evidence="6" id="KW-0413">Isomerase</keyword>
<dbReference type="Pfam" id="PF02879">
    <property type="entry name" value="PGM_PMM_II"/>
    <property type="match status" value="1"/>
</dbReference>
<keyword evidence="12" id="KW-1185">Reference proteome</keyword>
<evidence type="ECO:0000313" key="12">
    <source>
        <dbReference type="Proteomes" id="UP000295210"/>
    </source>
</evidence>
<dbReference type="Pfam" id="PF02880">
    <property type="entry name" value="PGM_PMM_III"/>
    <property type="match status" value="1"/>
</dbReference>
<sequence length="466" mass="50589">MSTQIKFGTSGWRAIVADEFTIANIRRATTGIAKYIATQPAPHRVLIGRDPRFLGESFVAEAASMLSANGVTPVIISDPAPTPAIAYAVRQRKASGAINFTASHNPPEYNGIKFSTPDGAPALPEVTGKIEAAIAALGDQVPAASTKQEKYEEIDVKPEYLARLGELIDFPAIKKSGIKVVFDPFWGAARGYSCHILREHGIETATVHDYRDVLFGGHAPEPDDHLLGACKEKMKETGAAIGIATDGDADRFGIVDGDGTFIQPNYIIALLFDYLVETRGWRNGVAKSVATTNLVNALADFHKVKLYETPVGFKYIGELINQDKIAIGGEESAGLTIRGHVPEKDGVLAGLLVTEMMAVRGKSLGVQLKELFAKVGSFYPNRENFRLTPEVKTKFTEKVKSDPHELGGRKVSSVVRTDGLKLLLEDGSWVCYRLSGTEPVVRVYTEARSEDDMEKLSKAAKDWVLA</sequence>
<dbReference type="PANTHER" id="PTHR45745">
    <property type="entry name" value="PHOSPHOMANNOMUTASE 45A"/>
    <property type="match status" value="1"/>
</dbReference>
<dbReference type="InterPro" id="IPR005845">
    <property type="entry name" value="A-D-PHexomutase_a/b/a-II"/>
</dbReference>
<dbReference type="InterPro" id="IPR016055">
    <property type="entry name" value="A-D-PHexomutase_a/b/a-I/II/III"/>
</dbReference>
<evidence type="ECO:0000256" key="6">
    <source>
        <dbReference type="ARBA" id="ARBA00023235"/>
    </source>
</evidence>
<accession>A0A4R1L5Y2</accession>
<dbReference type="InterPro" id="IPR005843">
    <property type="entry name" value="A-D-PHexomutase_C"/>
</dbReference>
<dbReference type="CDD" id="cd05800">
    <property type="entry name" value="PGM_like2"/>
    <property type="match status" value="1"/>
</dbReference>
<evidence type="ECO:0000256" key="4">
    <source>
        <dbReference type="ARBA" id="ARBA00022723"/>
    </source>
</evidence>
<evidence type="ECO:0000259" key="8">
    <source>
        <dbReference type="Pfam" id="PF02878"/>
    </source>
</evidence>
<dbReference type="OrthoDB" id="9806956at2"/>
<evidence type="ECO:0000259" key="7">
    <source>
        <dbReference type="Pfam" id="PF00408"/>
    </source>
</evidence>
<evidence type="ECO:0000256" key="3">
    <source>
        <dbReference type="ARBA" id="ARBA00022553"/>
    </source>
</evidence>
<dbReference type="AlphaFoldDB" id="A0A4R1L5Y2"/>
<dbReference type="SUPFAM" id="SSF55957">
    <property type="entry name" value="Phosphoglucomutase, C-terminal domain"/>
    <property type="match status" value="1"/>
</dbReference>
<dbReference type="Gene3D" id="3.30.310.50">
    <property type="entry name" value="Alpha-D-phosphohexomutase, C-terminal domain"/>
    <property type="match status" value="1"/>
</dbReference>
<dbReference type="GO" id="GO:0046872">
    <property type="term" value="F:metal ion binding"/>
    <property type="evidence" value="ECO:0007669"/>
    <property type="project" value="UniProtKB-KW"/>
</dbReference>
<evidence type="ECO:0000313" key="11">
    <source>
        <dbReference type="EMBL" id="TCK73568.1"/>
    </source>
</evidence>
<evidence type="ECO:0000256" key="1">
    <source>
        <dbReference type="ARBA" id="ARBA00001946"/>
    </source>
</evidence>
<proteinExistence type="inferred from homology"/>
<feature type="domain" description="Alpha-D-phosphohexomutase alpha/beta/alpha" evidence="10">
    <location>
        <begin position="264"/>
        <end position="374"/>
    </location>
</feature>
<evidence type="ECO:0000259" key="9">
    <source>
        <dbReference type="Pfam" id="PF02879"/>
    </source>
</evidence>
<dbReference type="Gene3D" id="3.40.120.10">
    <property type="entry name" value="Alpha-D-Glucose-1,6-Bisphosphate, subunit A, domain 3"/>
    <property type="match status" value="3"/>
</dbReference>
<evidence type="ECO:0000256" key="2">
    <source>
        <dbReference type="ARBA" id="ARBA00010231"/>
    </source>
</evidence>
<dbReference type="SUPFAM" id="SSF53738">
    <property type="entry name" value="Phosphoglucomutase, first 3 domains"/>
    <property type="match status" value="2"/>
</dbReference>
<dbReference type="GO" id="GO:0008973">
    <property type="term" value="F:phosphopentomutase activity"/>
    <property type="evidence" value="ECO:0007669"/>
    <property type="project" value="TreeGrafter"/>
</dbReference>
<protein>
    <submittedName>
        <fullName evidence="11">Alpha-D-glucose phosphate-specific phosphoglucomutase</fullName>
    </submittedName>
</protein>
<dbReference type="InterPro" id="IPR005841">
    <property type="entry name" value="Alpha-D-phosphohexomutase_SF"/>
</dbReference>
<feature type="domain" description="Alpha-D-phosphohexomutase alpha/beta/alpha" evidence="9">
    <location>
        <begin position="159"/>
        <end position="259"/>
    </location>
</feature>
<comment type="cofactor">
    <cofactor evidence="1">
        <name>Mg(2+)</name>
        <dbReference type="ChEBI" id="CHEBI:18420"/>
    </cofactor>
</comment>
<keyword evidence="3" id="KW-0597">Phosphoprotein</keyword>
<dbReference type="PANTHER" id="PTHR45745:SF1">
    <property type="entry name" value="PHOSPHOGLUCOMUTASE 2B-RELATED"/>
    <property type="match status" value="1"/>
</dbReference>
<feature type="domain" description="Alpha-D-phosphohexomutase C-terminal" evidence="7">
    <location>
        <begin position="390"/>
        <end position="458"/>
    </location>
</feature>
<dbReference type="PRINTS" id="PR00509">
    <property type="entry name" value="PGMPMM"/>
</dbReference>
<evidence type="ECO:0000259" key="10">
    <source>
        <dbReference type="Pfam" id="PF02880"/>
    </source>
</evidence>
<dbReference type="GO" id="GO:0005975">
    <property type="term" value="P:carbohydrate metabolic process"/>
    <property type="evidence" value="ECO:0007669"/>
    <property type="project" value="InterPro"/>
</dbReference>
<keyword evidence="5" id="KW-0460">Magnesium</keyword>
<dbReference type="RefSeq" id="WP_131993282.1">
    <property type="nucleotide sequence ID" value="NZ_SMGK01000002.1"/>
</dbReference>
<dbReference type="InterPro" id="IPR005844">
    <property type="entry name" value="A-D-PHexomutase_a/b/a-I"/>
</dbReference>
<feature type="domain" description="Alpha-D-phosphohexomutase alpha/beta/alpha" evidence="8">
    <location>
        <begin position="5"/>
        <end position="136"/>
    </location>
</feature>